<reference evidence="1 2" key="1">
    <citation type="submission" date="2020-07" db="EMBL/GenBank/DDBJ databases">
        <title>Streptomyces isolated from Indian soil.</title>
        <authorList>
            <person name="Mandal S."/>
            <person name="Maiti P.K."/>
        </authorList>
    </citation>
    <scope>NUCLEOTIDE SEQUENCE [LARGE SCALE GENOMIC DNA]</scope>
    <source>
        <strain evidence="1 2">PSKA54</strain>
    </source>
</reference>
<gene>
    <name evidence="1" type="ORF">H1V43_35350</name>
</gene>
<sequence>MRRVEVNLPEKPTRTVELVAYDPAWPELFRTEQAQLAVALPHALAIEHVGSTSVPGLPAKPTIDVLAVVSDVGDVLKDHAALEQLGYEYRPGSFADDGEHLFFRKVSGGKRTHHLHVLAASSPRPDDYLLFRDYLVASEDAAQRYEQAKQSLAGKYATERGRYVAEKSQIVDQLMSEARAWRAAGSDG</sequence>
<accession>A0A7W2HJV2</accession>
<dbReference type="PANTHER" id="PTHR34822:SF1">
    <property type="entry name" value="GRPB FAMILY PROTEIN"/>
    <property type="match status" value="1"/>
</dbReference>
<dbReference type="AlphaFoldDB" id="A0A7W2HJV2"/>
<evidence type="ECO:0000313" key="1">
    <source>
        <dbReference type="EMBL" id="MBA4866503.1"/>
    </source>
</evidence>
<organism evidence="1 2">
    <name type="scientific">Streptomyces himalayensis subsp. aureolus</name>
    <dbReference type="NCBI Taxonomy" id="2758039"/>
    <lineage>
        <taxon>Bacteria</taxon>
        <taxon>Bacillati</taxon>
        <taxon>Actinomycetota</taxon>
        <taxon>Actinomycetes</taxon>
        <taxon>Kitasatosporales</taxon>
        <taxon>Streptomycetaceae</taxon>
        <taxon>Streptomyces</taxon>
        <taxon>Streptomyces himalayensis</taxon>
    </lineage>
</organism>
<dbReference type="InterPro" id="IPR043519">
    <property type="entry name" value="NT_sf"/>
</dbReference>
<proteinExistence type="predicted"/>
<dbReference type="Gene3D" id="3.30.460.10">
    <property type="entry name" value="Beta Polymerase, domain 2"/>
    <property type="match status" value="1"/>
</dbReference>
<dbReference type="EMBL" id="JACEQY010000063">
    <property type="protein sequence ID" value="MBA4866503.1"/>
    <property type="molecule type" value="Genomic_DNA"/>
</dbReference>
<keyword evidence="2" id="KW-1185">Reference proteome</keyword>
<protein>
    <submittedName>
        <fullName evidence="1">GrpB family protein</fullName>
    </submittedName>
</protein>
<dbReference type="Proteomes" id="UP000586976">
    <property type="component" value="Unassembled WGS sequence"/>
</dbReference>
<dbReference type="RefSeq" id="WP_181867891.1">
    <property type="nucleotide sequence ID" value="NZ_JACEQY010000063.1"/>
</dbReference>
<evidence type="ECO:0000313" key="2">
    <source>
        <dbReference type="Proteomes" id="UP000586976"/>
    </source>
</evidence>
<dbReference type="PANTHER" id="PTHR34822">
    <property type="entry name" value="GRPB DOMAIN PROTEIN (AFU_ORTHOLOGUE AFUA_1G01530)"/>
    <property type="match status" value="1"/>
</dbReference>
<dbReference type="SUPFAM" id="SSF81301">
    <property type="entry name" value="Nucleotidyltransferase"/>
    <property type="match status" value="1"/>
</dbReference>
<dbReference type="InterPro" id="IPR007344">
    <property type="entry name" value="GrpB/CoaE"/>
</dbReference>
<comment type="caution">
    <text evidence="1">The sequence shown here is derived from an EMBL/GenBank/DDBJ whole genome shotgun (WGS) entry which is preliminary data.</text>
</comment>
<name>A0A7W2HJV2_9ACTN</name>
<dbReference type="Pfam" id="PF04229">
    <property type="entry name" value="GrpB"/>
    <property type="match status" value="1"/>
</dbReference>